<evidence type="ECO:0000256" key="4">
    <source>
        <dbReference type="ARBA" id="ARBA00038381"/>
    </source>
</evidence>
<evidence type="ECO:0000313" key="9">
    <source>
        <dbReference type="EMBL" id="SOC23133.1"/>
    </source>
</evidence>
<protein>
    <recommendedName>
        <fullName evidence="6">Medium/long-chain acyl-CoA thioesterase YigI</fullName>
        <ecNumber evidence="5">3.1.2.20</ecNumber>
    </recommendedName>
</protein>
<dbReference type="InterPro" id="IPR003736">
    <property type="entry name" value="PAAI_dom"/>
</dbReference>
<keyword evidence="10" id="KW-1185">Reference proteome</keyword>
<dbReference type="InterPro" id="IPR006683">
    <property type="entry name" value="Thioestr_dom"/>
</dbReference>
<evidence type="ECO:0000256" key="1">
    <source>
        <dbReference type="ARBA" id="ARBA00022801"/>
    </source>
</evidence>
<dbReference type="Pfam" id="PF03061">
    <property type="entry name" value="4HBT"/>
    <property type="match status" value="1"/>
</dbReference>
<evidence type="ECO:0000313" key="10">
    <source>
        <dbReference type="Proteomes" id="UP000219331"/>
    </source>
</evidence>
<dbReference type="NCBIfam" id="TIGR00369">
    <property type="entry name" value="unchar_dom_1"/>
    <property type="match status" value="1"/>
</dbReference>
<accession>A0A285TLA8</accession>
<comment type="catalytic activity">
    <reaction evidence="2">
        <text>a fatty acyl-CoA + H2O = a fatty acid + CoA + H(+)</text>
        <dbReference type="Rhea" id="RHEA:16781"/>
        <dbReference type="ChEBI" id="CHEBI:15377"/>
        <dbReference type="ChEBI" id="CHEBI:15378"/>
        <dbReference type="ChEBI" id="CHEBI:28868"/>
        <dbReference type="ChEBI" id="CHEBI:57287"/>
        <dbReference type="ChEBI" id="CHEBI:77636"/>
        <dbReference type="EC" id="3.1.2.20"/>
    </reaction>
</comment>
<sequence>MTQSAEKVRRFEPRDPDWQGRVAASFARQAFMTETLGATIDRLAPGEVDLAVAFAGGLVQQHGYFHAGVTTTLADTAAGYAALSLYPKGFGVLTTEFKMNLLNPGRGARLVARGRVIKPGRTLTVTASDVYGQTPGEEDIHIATGLFTMIALEGLND</sequence>
<evidence type="ECO:0000259" key="8">
    <source>
        <dbReference type="Pfam" id="PF03061"/>
    </source>
</evidence>
<evidence type="ECO:0000256" key="2">
    <source>
        <dbReference type="ARBA" id="ARBA00035880"/>
    </source>
</evidence>
<reference evidence="9 10" key="1">
    <citation type="submission" date="2017-08" db="EMBL/GenBank/DDBJ databases">
        <authorList>
            <person name="de Groot N.N."/>
        </authorList>
    </citation>
    <scope>NUCLEOTIDE SEQUENCE [LARGE SCALE GENOMIC DNA]</scope>
    <source>
        <strain evidence="9 10">USBA 352</strain>
    </source>
</reference>
<evidence type="ECO:0000256" key="5">
    <source>
        <dbReference type="ARBA" id="ARBA00038894"/>
    </source>
</evidence>
<keyword evidence="1" id="KW-0378">Hydrolase</keyword>
<evidence type="ECO:0000256" key="3">
    <source>
        <dbReference type="ARBA" id="ARBA00036002"/>
    </source>
</evidence>
<comment type="catalytic activity">
    <reaction evidence="3">
        <text>a long-chain fatty acyl-CoA + H2O = a long-chain fatty acid + CoA + H(+)</text>
        <dbReference type="Rhea" id="RHEA:67680"/>
        <dbReference type="ChEBI" id="CHEBI:15377"/>
        <dbReference type="ChEBI" id="CHEBI:15378"/>
        <dbReference type="ChEBI" id="CHEBI:57287"/>
        <dbReference type="ChEBI" id="CHEBI:57560"/>
        <dbReference type="ChEBI" id="CHEBI:83139"/>
    </reaction>
</comment>
<gene>
    <name evidence="9" type="ORF">SAMN05421512_112255</name>
</gene>
<name>A0A285TLA8_9HYPH</name>
<dbReference type="SUPFAM" id="SSF54637">
    <property type="entry name" value="Thioesterase/thiol ester dehydrase-isomerase"/>
    <property type="match status" value="1"/>
</dbReference>
<comment type="similarity">
    <text evidence="4">Belongs to the YigI thioesterase family.</text>
</comment>
<dbReference type="STRING" id="538381.GCA_001696535_00676"/>
<dbReference type="Gene3D" id="3.10.129.10">
    <property type="entry name" value="Hotdog Thioesterase"/>
    <property type="match status" value="1"/>
</dbReference>
<dbReference type="RefSeq" id="WP_208980420.1">
    <property type="nucleotide sequence ID" value="NZ_OBML01000012.1"/>
</dbReference>
<dbReference type="EC" id="3.1.2.20" evidence="5"/>
<dbReference type="EMBL" id="OBML01000012">
    <property type="protein sequence ID" value="SOC23133.1"/>
    <property type="molecule type" value="Genomic_DNA"/>
</dbReference>
<dbReference type="PANTHER" id="PTHR43240">
    <property type="entry name" value="1,4-DIHYDROXY-2-NAPHTHOYL-COA THIOESTERASE 1"/>
    <property type="match status" value="1"/>
</dbReference>
<dbReference type="Proteomes" id="UP000219331">
    <property type="component" value="Unassembled WGS sequence"/>
</dbReference>
<dbReference type="PANTHER" id="PTHR43240:SF20">
    <property type="entry name" value="MEDIUM_LONG-CHAIN ACYL-COA THIOESTERASE YIGI"/>
    <property type="match status" value="1"/>
</dbReference>
<evidence type="ECO:0000256" key="7">
    <source>
        <dbReference type="ARBA" id="ARBA00048062"/>
    </source>
</evidence>
<dbReference type="GO" id="GO:0047617">
    <property type="term" value="F:fatty acyl-CoA hydrolase activity"/>
    <property type="evidence" value="ECO:0007669"/>
    <property type="project" value="UniProtKB-EC"/>
</dbReference>
<dbReference type="CDD" id="cd03443">
    <property type="entry name" value="PaaI_thioesterase"/>
    <property type="match status" value="1"/>
</dbReference>
<dbReference type="AlphaFoldDB" id="A0A285TLA8"/>
<proteinExistence type="inferred from homology"/>
<dbReference type="InterPro" id="IPR029069">
    <property type="entry name" value="HotDog_dom_sf"/>
</dbReference>
<feature type="domain" description="Thioesterase" evidence="8">
    <location>
        <begin position="62"/>
        <end position="135"/>
    </location>
</feature>
<evidence type="ECO:0000256" key="6">
    <source>
        <dbReference type="ARBA" id="ARBA00040062"/>
    </source>
</evidence>
<organism evidence="9 10">
    <name type="scientific">Stappia indica</name>
    <dbReference type="NCBI Taxonomy" id="538381"/>
    <lineage>
        <taxon>Bacteria</taxon>
        <taxon>Pseudomonadati</taxon>
        <taxon>Pseudomonadota</taxon>
        <taxon>Alphaproteobacteria</taxon>
        <taxon>Hyphomicrobiales</taxon>
        <taxon>Stappiaceae</taxon>
        <taxon>Stappia</taxon>
    </lineage>
</organism>
<comment type="catalytic activity">
    <reaction evidence="7">
        <text>a medium-chain fatty acyl-CoA + H2O = a medium-chain fatty acid + CoA + H(+)</text>
        <dbReference type="Rhea" id="RHEA:68184"/>
        <dbReference type="ChEBI" id="CHEBI:15377"/>
        <dbReference type="ChEBI" id="CHEBI:15378"/>
        <dbReference type="ChEBI" id="CHEBI:57287"/>
        <dbReference type="ChEBI" id="CHEBI:59558"/>
        <dbReference type="ChEBI" id="CHEBI:90546"/>
    </reaction>
</comment>